<dbReference type="InterPro" id="IPR052361">
    <property type="entry name" value="F-box_domain"/>
</dbReference>
<accession>A0ABQ5FJH0</accession>
<evidence type="ECO:0000256" key="1">
    <source>
        <dbReference type="SAM" id="MobiDB-lite"/>
    </source>
</evidence>
<reference evidence="3" key="2">
    <citation type="submission" date="2022-01" db="EMBL/GenBank/DDBJ databases">
        <authorList>
            <person name="Yamashiro T."/>
            <person name="Shiraishi A."/>
            <person name="Satake H."/>
            <person name="Nakayama K."/>
        </authorList>
    </citation>
    <scope>NUCLEOTIDE SEQUENCE</scope>
</reference>
<proteinExistence type="predicted"/>
<comment type="caution">
    <text evidence="3">The sequence shown here is derived from an EMBL/GenBank/DDBJ whole genome shotgun (WGS) entry which is preliminary data.</text>
</comment>
<dbReference type="NCBIfam" id="TIGR01640">
    <property type="entry name" value="F_box_assoc_1"/>
    <property type="match status" value="1"/>
</dbReference>
<dbReference type="Proteomes" id="UP001151760">
    <property type="component" value="Unassembled WGS sequence"/>
</dbReference>
<feature type="domain" description="F-box associated beta-propeller type 1" evidence="2">
    <location>
        <begin position="169"/>
        <end position="334"/>
    </location>
</feature>
<reference evidence="3" key="1">
    <citation type="journal article" date="2022" name="Int. J. Mol. Sci.">
        <title>Draft Genome of Tanacetum Coccineum: Genomic Comparison of Closely Related Tanacetum-Family Plants.</title>
        <authorList>
            <person name="Yamashiro T."/>
            <person name="Shiraishi A."/>
            <person name="Nakayama K."/>
            <person name="Satake H."/>
        </authorList>
    </citation>
    <scope>NUCLEOTIDE SEQUENCE</scope>
</reference>
<dbReference type="PANTHER" id="PTHR31790">
    <property type="entry name" value="OS02G0783600 PROTEIN"/>
    <property type="match status" value="1"/>
</dbReference>
<keyword evidence="4" id="KW-1185">Reference proteome</keyword>
<dbReference type="InterPro" id="IPR006527">
    <property type="entry name" value="F-box-assoc_dom_typ1"/>
</dbReference>
<dbReference type="EMBL" id="BQNB010017461">
    <property type="protein sequence ID" value="GJT63445.1"/>
    <property type="molecule type" value="Genomic_DNA"/>
</dbReference>
<dbReference type="PANTHER" id="PTHR31790:SF526">
    <property type="entry name" value="OS12G0618150 PROTEIN"/>
    <property type="match status" value="1"/>
</dbReference>
<evidence type="ECO:0000313" key="3">
    <source>
        <dbReference type="EMBL" id="GJT63445.1"/>
    </source>
</evidence>
<dbReference type="Pfam" id="PF07734">
    <property type="entry name" value="FBA_1"/>
    <property type="match status" value="1"/>
</dbReference>
<evidence type="ECO:0000313" key="4">
    <source>
        <dbReference type="Proteomes" id="UP001151760"/>
    </source>
</evidence>
<gene>
    <name evidence="3" type="ORF">Tco_1006978</name>
</gene>
<name>A0ABQ5FJH0_9ASTR</name>
<organism evidence="3 4">
    <name type="scientific">Tanacetum coccineum</name>
    <dbReference type="NCBI Taxonomy" id="301880"/>
    <lineage>
        <taxon>Eukaryota</taxon>
        <taxon>Viridiplantae</taxon>
        <taxon>Streptophyta</taxon>
        <taxon>Embryophyta</taxon>
        <taxon>Tracheophyta</taxon>
        <taxon>Spermatophyta</taxon>
        <taxon>Magnoliopsida</taxon>
        <taxon>eudicotyledons</taxon>
        <taxon>Gunneridae</taxon>
        <taxon>Pentapetalae</taxon>
        <taxon>asterids</taxon>
        <taxon>campanulids</taxon>
        <taxon>Asterales</taxon>
        <taxon>Asteraceae</taxon>
        <taxon>Asteroideae</taxon>
        <taxon>Anthemideae</taxon>
        <taxon>Anthemidinae</taxon>
        <taxon>Tanacetum</taxon>
    </lineage>
</organism>
<sequence>MLGGMGVTVNREKWPRRTKANIGKSGHSSVFIAKKNIRYNSYPFIMVLKSIEVFVSGSIHKEEEVLDNNYGFPNESKWVNRVKKKDVRHYGKCNGQMEIKMMPPEKLLLKFKSSTLSLMQVLEDKNVFKGDGRKYMEFCGPRQAVALCDDTSCTPLKTALFMCFLSEGNPSTREGRTLPKSHTSSNNLYSCWGFGYDYLTDDYKVVKGDTFGNGSKTHFQVFSLKSNAWNVIGEVNYICLNYFCGVLCNGAIHWVMRPRNNISKQVIISFDLSKEDLKEIPQPDVEGCKSCRSLGIMEECLCIRHDGKAWVMKKYNDKQSWEMLPDNLQMKFEFGCRVFEAKHTSFDSRCWFIGNQRFYGGPTIVESLVSPHLQAENE</sequence>
<feature type="region of interest" description="Disordered" evidence="1">
    <location>
        <begin position="1"/>
        <end position="21"/>
    </location>
</feature>
<dbReference type="InterPro" id="IPR017451">
    <property type="entry name" value="F-box-assoc_interact_dom"/>
</dbReference>
<evidence type="ECO:0000259" key="2">
    <source>
        <dbReference type="Pfam" id="PF07734"/>
    </source>
</evidence>
<protein>
    <submittedName>
        <fullName evidence="3">F-box domain-containing protein</fullName>
    </submittedName>
</protein>